<geneLocation type="plasmid" evidence="2 3">
    <name>RPME01</name>
</geneLocation>
<keyword evidence="3" id="KW-1185">Reference proteome</keyword>
<gene>
    <name evidence="1" type="ordered locus">Mpe_A1196</name>
    <name evidence="2" type="ordered locus">Mpe_B0193</name>
</gene>
<name>A2SF20_METPP</name>
<proteinExistence type="predicted"/>
<keyword evidence="2" id="KW-0614">Plasmid</keyword>
<dbReference type="EMBL" id="CP000556">
    <property type="protein sequence ID" value="ABM96969.1"/>
    <property type="molecule type" value="Genomic_DNA"/>
</dbReference>
<reference evidence="1 3" key="1">
    <citation type="journal article" date="2007" name="J. Bacteriol.">
        <title>Whole-genome analysis of the methyl tert-butyl ether-degrading beta-proteobacterium Methylibium petroleiphilum PM1.</title>
        <authorList>
            <person name="Kane S.R."/>
            <person name="Chakicherla A.Y."/>
            <person name="Chain P.S.G."/>
            <person name="Schmidt R."/>
            <person name="Shin M.W."/>
            <person name="Legler T.C."/>
            <person name="Scow K.M."/>
            <person name="Larimer F.W."/>
            <person name="Lucas S.M."/>
            <person name="Richardson P.M."/>
            <person name="Hristova K.R."/>
        </authorList>
    </citation>
    <scope>NUCLEOTIDE SEQUENCE [LARGE SCALE GENOMIC DNA]</scope>
    <source>
        <strain evidence="3">ATCC BAA-1232 / LMG 22953 / PM1</strain>
        <strain evidence="1">PM1</strain>
        <plasmid evidence="2">PM1</plasmid>
        <plasmid evidence="2 3">RPME01</plasmid>
    </source>
</reference>
<dbReference type="RefSeq" id="WP_011828796.1">
    <property type="nucleotide sequence ID" value="NC_008825.1"/>
</dbReference>
<dbReference type="EMBL" id="CP000555">
    <property type="protein sequence ID" value="ABM94159.1"/>
    <property type="molecule type" value="Genomic_DNA"/>
</dbReference>
<dbReference type="KEGG" id="mpt:Mpe_B0193"/>
<dbReference type="AlphaFoldDB" id="A2SF20"/>
<organism evidence="1 3">
    <name type="scientific">Methylibium petroleiphilum (strain ATCC BAA-1232 / LMG 22953 / PM1)</name>
    <dbReference type="NCBI Taxonomy" id="420662"/>
    <lineage>
        <taxon>Bacteria</taxon>
        <taxon>Pseudomonadati</taxon>
        <taxon>Pseudomonadota</taxon>
        <taxon>Betaproteobacteria</taxon>
        <taxon>Burkholderiales</taxon>
        <taxon>Sphaerotilaceae</taxon>
        <taxon>Methylibium</taxon>
    </lineage>
</organism>
<evidence type="ECO:0000313" key="2">
    <source>
        <dbReference type="EMBL" id="ABM96969.1"/>
    </source>
</evidence>
<reference evidence="1" key="2">
    <citation type="submission" date="2007-01" db="EMBL/GenBank/DDBJ databases">
        <authorList>
            <person name="Copeland A."/>
            <person name="Lucas S."/>
            <person name="Lapidus A."/>
            <person name="Barry K."/>
            <person name="Detter J.C."/>
            <person name="Glavina del Rio T."/>
            <person name="Hammon N."/>
            <person name="Dalin E."/>
            <person name="Tice H."/>
            <person name="Pitluck S."/>
            <person name="Chain P."/>
            <person name="Malfatti S."/>
            <person name="Shin M."/>
            <person name="Vergez L."/>
            <person name="Schmutz J."/>
            <person name="Larimer F."/>
            <person name="Land M."/>
            <person name="Hauser L."/>
            <person name="Richardson P."/>
        </authorList>
    </citation>
    <scope>NUCLEOTIDE SEQUENCE</scope>
    <source>
        <strain evidence="1">PM1</strain>
        <plasmid evidence="2">RPME01</plasmid>
    </source>
</reference>
<sequence length="96" mass="10519">MNRKNKQPGTGGTPASVAYEVAFEQDLAGMTVAEFIRWNPRFTEEEARSRIAAAKAKVGRTKHKQPSASVFDARDLSLAGTPEELAEQMRVAVERG</sequence>
<dbReference type="KEGG" id="mpt:Mpe_A1196"/>
<dbReference type="STRING" id="420662.Mpe_A1196"/>
<dbReference type="Proteomes" id="UP000000366">
    <property type="component" value="Chromosome"/>
</dbReference>
<evidence type="ECO:0000313" key="1">
    <source>
        <dbReference type="EMBL" id="ABM94159.1"/>
    </source>
</evidence>
<protein>
    <submittedName>
        <fullName evidence="1">Uncharacterized protein</fullName>
    </submittedName>
</protein>
<dbReference type="Proteomes" id="UP000000366">
    <property type="component" value="Plasmid RPME01"/>
</dbReference>
<dbReference type="HOGENOM" id="CLU_2356528_0_0_4"/>
<evidence type="ECO:0000313" key="3">
    <source>
        <dbReference type="Proteomes" id="UP000000366"/>
    </source>
</evidence>
<accession>A2SF20</accession>